<sequence length="248" mass="25502">MNSAPDLHTSTGAYAAHALDEPERAEFERHLAICPSCAQEVAEFAATLARLGAAEAATPPPELKQQVLARLPSVRQHPPRTPEPEGTGRRPGRVGRALPRMALAASLASAVLLGGVAVHQHDEAGRARAEALRLQERQAGFESLLTAPDARTRSGPAGSGVGTVVWSQSRGQAAFLAAGMPALPAGRTYELWFNDAGTMRPAGLMPATDGALLLDGAIRGAAGIGVTVEPSGGSSHPSGAPVLLLPFA</sequence>
<feature type="region of interest" description="Disordered" evidence="11">
    <location>
        <begin position="70"/>
        <end position="94"/>
    </location>
</feature>
<reference evidence="14" key="1">
    <citation type="submission" date="2024-07" db="EMBL/GenBank/DDBJ databases">
        <title>Complete genome sequences of cellulolytic bacteria, Kitasatospora sp. CMC57 and Streptomyces sp. CMC78, isolated from Japanese agricultural soil.</title>
        <authorList>
            <person name="Hashimoto T."/>
            <person name="Ito M."/>
            <person name="Iwamoto M."/>
            <person name="Fukahori D."/>
            <person name="Shoda T."/>
            <person name="Sakoda M."/>
            <person name="Morohoshi T."/>
            <person name="Mitsuboshi M."/>
            <person name="Nishizawa T."/>
        </authorList>
    </citation>
    <scope>NUCLEOTIDE SEQUENCE</scope>
    <source>
        <strain evidence="14">CMC57</strain>
    </source>
</reference>
<dbReference type="Gene3D" id="1.10.10.1320">
    <property type="entry name" value="Anti-sigma factor, zinc-finger domain"/>
    <property type="match status" value="1"/>
</dbReference>
<evidence type="ECO:0000256" key="1">
    <source>
        <dbReference type="ARBA" id="ARBA00004167"/>
    </source>
</evidence>
<evidence type="ECO:0000256" key="3">
    <source>
        <dbReference type="ARBA" id="ARBA00022475"/>
    </source>
</evidence>
<keyword evidence="4" id="KW-0812">Transmembrane</keyword>
<dbReference type="InterPro" id="IPR051474">
    <property type="entry name" value="Anti-sigma-K/W_factor"/>
</dbReference>
<accession>A0AB33JNG4</accession>
<evidence type="ECO:0000256" key="10">
    <source>
        <dbReference type="ARBA" id="ARBA00030803"/>
    </source>
</evidence>
<keyword evidence="8" id="KW-0804">Transcription</keyword>
<keyword evidence="5" id="KW-1133">Transmembrane helix</keyword>
<dbReference type="PANTHER" id="PTHR37461:SF1">
    <property type="entry name" value="ANTI-SIGMA-K FACTOR RSKA"/>
    <property type="match status" value="1"/>
</dbReference>
<feature type="domain" description="Putative zinc-finger" evidence="13">
    <location>
        <begin position="12"/>
        <end position="38"/>
    </location>
</feature>
<feature type="domain" description="Anti-sigma K factor RskA C-terminal" evidence="12">
    <location>
        <begin position="105"/>
        <end position="239"/>
    </location>
</feature>
<dbReference type="InterPro" id="IPR027383">
    <property type="entry name" value="Znf_put"/>
</dbReference>
<comment type="subcellular location">
    <subcellularLocation>
        <location evidence="2">Cell membrane</location>
    </subcellularLocation>
    <subcellularLocation>
        <location evidence="1">Membrane</location>
        <topology evidence="1">Single-pass membrane protein</topology>
    </subcellularLocation>
</comment>
<evidence type="ECO:0000259" key="13">
    <source>
        <dbReference type="Pfam" id="PF13490"/>
    </source>
</evidence>
<evidence type="ECO:0000256" key="2">
    <source>
        <dbReference type="ARBA" id="ARBA00004236"/>
    </source>
</evidence>
<dbReference type="GO" id="GO:0006417">
    <property type="term" value="P:regulation of translation"/>
    <property type="evidence" value="ECO:0007669"/>
    <property type="project" value="TreeGrafter"/>
</dbReference>
<dbReference type="GO" id="GO:0016989">
    <property type="term" value="F:sigma factor antagonist activity"/>
    <property type="evidence" value="ECO:0007669"/>
    <property type="project" value="TreeGrafter"/>
</dbReference>
<dbReference type="Pfam" id="PF10099">
    <property type="entry name" value="RskA_C"/>
    <property type="match status" value="1"/>
</dbReference>
<dbReference type="EMBL" id="AP035881">
    <property type="protein sequence ID" value="BFP44353.1"/>
    <property type="molecule type" value="Genomic_DNA"/>
</dbReference>
<keyword evidence="6" id="KW-0805">Transcription regulation</keyword>
<evidence type="ECO:0000256" key="7">
    <source>
        <dbReference type="ARBA" id="ARBA00023136"/>
    </source>
</evidence>
<evidence type="ECO:0000256" key="4">
    <source>
        <dbReference type="ARBA" id="ARBA00022692"/>
    </source>
</evidence>
<dbReference type="GO" id="GO:0005886">
    <property type="term" value="C:plasma membrane"/>
    <property type="evidence" value="ECO:0007669"/>
    <property type="project" value="UniProtKB-SubCell"/>
</dbReference>
<evidence type="ECO:0000313" key="14">
    <source>
        <dbReference type="EMBL" id="BFP44353.1"/>
    </source>
</evidence>
<evidence type="ECO:0000256" key="8">
    <source>
        <dbReference type="ARBA" id="ARBA00023163"/>
    </source>
</evidence>
<dbReference type="PANTHER" id="PTHR37461">
    <property type="entry name" value="ANTI-SIGMA-K FACTOR RSKA"/>
    <property type="match status" value="1"/>
</dbReference>
<protein>
    <recommendedName>
        <fullName evidence="10">Regulator of SigK</fullName>
    </recommendedName>
    <alternativeName>
        <fullName evidence="9">Sigma-K anti-sigma factor RskA</fullName>
    </alternativeName>
</protein>
<proteinExistence type="predicted"/>
<evidence type="ECO:0000259" key="12">
    <source>
        <dbReference type="Pfam" id="PF10099"/>
    </source>
</evidence>
<name>A0AB33JNG4_9ACTN</name>
<organism evidence="14">
    <name type="scientific">Kitasatospora sp. CMC57</name>
    <dbReference type="NCBI Taxonomy" id="3231513"/>
    <lineage>
        <taxon>Bacteria</taxon>
        <taxon>Bacillati</taxon>
        <taxon>Actinomycetota</taxon>
        <taxon>Actinomycetes</taxon>
        <taxon>Kitasatosporales</taxon>
        <taxon>Streptomycetaceae</taxon>
        <taxon>Kitasatospora</taxon>
    </lineage>
</organism>
<dbReference type="Pfam" id="PF13490">
    <property type="entry name" value="zf-HC2"/>
    <property type="match status" value="1"/>
</dbReference>
<dbReference type="InterPro" id="IPR018764">
    <property type="entry name" value="RskA_C"/>
</dbReference>
<evidence type="ECO:0000256" key="6">
    <source>
        <dbReference type="ARBA" id="ARBA00023015"/>
    </source>
</evidence>
<dbReference type="InterPro" id="IPR041916">
    <property type="entry name" value="Anti_sigma_zinc_sf"/>
</dbReference>
<evidence type="ECO:0000256" key="5">
    <source>
        <dbReference type="ARBA" id="ARBA00022989"/>
    </source>
</evidence>
<dbReference type="AlphaFoldDB" id="A0AB33JNG4"/>
<keyword evidence="3" id="KW-1003">Cell membrane</keyword>
<evidence type="ECO:0000256" key="9">
    <source>
        <dbReference type="ARBA" id="ARBA00029829"/>
    </source>
</evidence>
<dbReference type="RefSeq" id="WP_407986955.1">
    <property type="nucleotide sequence ID" value="NZ_AP035881.2"/>
</dbReference>
<gene>
    <name evidence="14" type="ORF">KCMC57_07210</name>
</gene>
<evidence type="ECO:0000256" key="11">
    <source>
        <dbReference type="SAM" id="MobiDB-lite"/>
    </source>
</evidence>
<keyword evidence="7" id="KW-0472">Membrane</keyword>